<protein>
    <submittedName>
        <fullName evidence="1">Uncharacterized protein</fullName>
    </submittedName>
</protein>
<gene>
    <name evidence="1" type="ORF">DSJ_10880</name>
</gene>
<organism evidence="1 2">
    <name type="scientific">Pantoea stewartii subsp. stewartii DC283</name>
    <dbReference type="NCBI Taxonomy" id="660596"/>
    <lineage>
        <taxon>Bacteria</taxon>
        <taxon>Pseudomonadati</taxon>
        <taxon>Pseudomonadota</taxon>
        <taxon>Gammaproteobacteria</taxon>
        <taxon>Enterobacterales</taxon>
        <taxon>Erwiniaceae</taxon>
        <taxon>Pantoea</taxon>
    </lineage>
</organism>
<reference evidence="1 2" key="1">
    <citation type="submission" date="2016-10" db="EMBL/GenBank/DDBJ databases">
        <title>Complete Genome Assembly of Pantoea stewartii subsp. stewartii DC283, a Corn Pathogen.</title>
        <authorList>
            <person name="Duong D.A."/>
            <person name="Stevens A.M."/>
            <person name="Jensen R.V."/>
        </authorList>
    </citation>
    <scope>NUCLEOTIDE SEQUENCE [LARGE SCALE GENOMIC DNA]</scope>
    <source>
        <strain evidence="1 2">DC283</strain>
    </source>
</reference>
<keyword evidence="2" id="KW-1185">Reference proteome</keyword>
<name>A0ABM6K4M2_PANSE</name>
<evidence type="ECO:0000313" key="1">
    <source>
        <dbReference type="EMBL" id="ARF49795.1"/>
    </source>
</evidence>
<proteinExistence type="predicted"/>
<sequence>MTRANRDRLFAYKGWLNRENENGTPLVAYTCPSCLEKLHTVQAPDSEVWDTFSNCPFCQSLLFKVTKGATVSIELMTKIGANNVKGGAA</sequence>
<dbReference type="Proteomes" id="UP000192380">
    <property type="component" value="Chromosome"/>
</dbReference>
<accession>A0ABM6K4M2</accession>
<dbReference type="EMBL" id="CP017581">
    <property type="protein sequence ID" value="ARF49795.1"/>
    <property type="molecule type" value="Genomic_DNA"/>
</dbReference>
<evidence type="ECO:0000313" key="2">
    <source>
        <dbReference type="Proteomes" id="UP000192380"/>
    </source>
</evidence>